<evidence type="ECO:0000313" key="4">
    <source>
        <dbReference type="Proteomes" id="UP000051913"/>
    </source>
</evidence>
<dbReference type="STRING" id="1518501.CQ10_36445"/>
<dbReference type="AlphaFoldDB" id="A0A0R3LG69"/>
<dbReference type="PROSITE" id="PS50125">
    <property type="entry name" value="GUANYLATE_CYCLASE_2"/>
    <property type="match status" value="1"/>
</dbReference>
<dbReference type="EMBL" id="LLXX01000131">
    <property type="protein sequence ID" value="KRR04022.1"/>
    <property type="molecule type" value="Genomic_DNA"/>
</dbReference>
<dbReference type="PANTHER" id="PTHR43081:SF20">
    <property type="entry name" value="TWO-COMPONENT RESPONSE REGULATOR"/>
    <property type="match status" value="1"/>
</dbReference>
<protein>
    <submittedName>
        <fullName evidence="3">Adenylate cyclase</fullName>
    </submittedName>
</protein>
<accession>A0A0R3LG69</accession>
<dbReference type="GO" id="GO:0035556">
    <property type="term" value="P:intracellular signal transduction"/>
    <property type="evidence" value="ECO:0007669"/>
    <property type="project" value="InterPro"/>
</dbReference>
<keyword evidence="1" id="KW-0472">Membrane</keyword>
<feature type="transmembrane region" description="Helical" evidence="1">
    <location>
        <begin position="340"/>
        <end position="363"/>
    </location>
</feature>
<dbReference type="GO" id="GO:0006171">
    <property type="term" value="P:cAMP biosynthetic process"/>
    <property type="evidence" value="ECO:0007669"/>
    <property type="project" value="TreeGrafter"/>
</dbReference>
<reference evidence="3 4" key="1">
    <citation type="submission" date="2014-03" db="EMBL/GenBank/DDBJ databases">
        <title>Bradyrhizobium valentinum sp. nov., isolated from effective nodules of Lupinus mariae-josephae, a lupine endemic of basic-lime soils in Eastern Spain.</title>
        <authorList>
            <person name="Duran D."/>
            <person name="Rey L."/>
            <person name="Navarro A."/>
            <person name="Busquets A."/>
            <person name="Imperial J."/>
            <person name="Ruiz-Argueso T."/>
        </authorList>
    </citation>
    <scope>NUCLEOTIDE SEQUENCE [LARGE SCALE GENOMIC DNA]</scope>
    <source>
        <strain evidence="3 4">LmjM3</strain>
    </source>
</reference>
<dbReference type="Proteomes" id="UP000051913">
    <property type="component" value="Unassembled WGS sequence"/>
</dbReference>
<feature type="domain" description="Guanylate cyclase" evidence="2">
    <location>
        <begin position="430"/>
        <end position="562"/>
    </location>
</feature>
<dbReference type="InterPro" id="IPR029787">
    <property type="entry name" value="Nucleotide_cyclase"/>
</dbReference>
<dbReference type="GO" id="GO:0004016">
    <property type="term" value="F:adenylate cyclase activity"/>
    <property type="evidence" value="ECO:0007669"/>
    <property type="project" value="UniProtKB-ARBA"/>
</dbReference>
<dbReference type="OrthoDB" id="341967at2"/>
<dbReference type="RefSeq" id="WP_057852429.1">
    <property type="nucleotide sequence ID" value="NZ_LLXX01000131.1"/>
</dbReference>
<feature type="transmembrane region" description="Helical" evidence="1">
    <location>
        <begin position="314"/>
        <end position="333"/>
    </location>
</feature>
<dbReference type="InterPro" id="IPR001054">
    <property type="entry name" value="A/G_cyclase"/>
</dbReference>
<evidence type="ECO:0000313" key="3">
    <source>
        <dbReference type="EMBL" id="KRR04022.1"/>
    </source>
</evidence>
<name>A0A0R3LG69_9BRAD</name>
<dbReference type="InterPro" id="IPR007890">
    <property type="entry name" value="CHASE2"/>
</dbReference>
<keyword evidence="1" id="KW-0812">Transmembrane</keyword>
<dbReference type="Pfam" id="PF00211">
    <property type="entry name" value="Guanylate_cyc"/>
    <property type="match status" value="1"/>
</dbReference>
<organism evidence="3 4">
    <name type="scientific">Bradyrhizobium valentinum</name>
    <dbReference type="NCBI Taxonomy" id="1518501"/>
    <lineage>
        <taxon>Bacteria</taxon>
        <taxon>Pseudomonadati</taxon>
        <taxon>Pseudomonadota</taxon>
        <taxon>Alphaproteobacteria</taxon>
        <taxon>Hyphomicrobiales</taxon>
        <taxon>Nitrobacteraceae</taxon>
        <taxon>Bradyrhizobium</taxon>
    </lineage>
</organism>
<dbReference type="SMART" id="SM00044">
    <property type="entry name" value="CYCc"/>
    <property type="match status" value="1"/>
</dbReference>
<dbReference type="CDD" id="cd07302">
    <property type="entry name" value="CHD"/>
    <property type="match status" value="1"/>
</dbReference>
<dbReference type="SUPFAM" id="SSF55073">
    <property type="entry name" value="Nucleotide cyclase"/>
    <property type="match status" value="1"/>
</dbReference>
<keyword evidence="1" id="KW-1133">Transmembrane helix</keyword>
<evidence type="ECO:0000256" key="1">
    <source>
        <dbReference type="SAM" id="Phobius"/>
    </source>
</evidence>
<dbReference type="Pfam" id="PF05226">
    <property type="entry name" value="CHASE2"/>
    <property type="match status" value="1"/>
</dbReference>
<proteinExistence type="predicted"/>
<dbReference type="PANTHER" id="PTHR43081">
    <property type="entry name" value="ADENYLATE CYCLASE, TERMINAL-DIFFERENTIATION SPECIFIC-RELATED"/>
    <property type="match status" value="1"/>
</dbReference>
<feature type="transmembrane region" description="Helical" evidence="1">
    <location>
        <begin position="369"/>
        <end position="386"/>
    </location>
</feature>
<dbReference type="InterPro" id="IPR050697">
    <property type="entry name" value="Adenylyl/Guanylyl_Cyclase_3/4"/>
</dbReference>
<gene>
    <name evidence="3" type="ORF">CP49_12685</name>
</gene>
<dbReference type="SMART" id="SM01080">
    <property type="entry name" value="CHASE2"/>
    <property type="match status" value="1"/>
</dbReference>
<sequence length="631" mass="67009">MSHRRLHILVALLCTALWAVGIWLGHSSGHLRFLDRLESALTDVRTLARGVKVPPDLVTIVAIDDTMVKLSGSYPLPRTEIAKIVEAIARLEPKVIAIDLLLVDKGSADGDAALAKSLAASPAVLAAAAVFSNILQPSAEDDGPLARLPKADRFLLPLPAFADRAEVGIANVATGQTGTPLSVPMLFRTNDKIELSFPLRVASIAIGQKLTIEPDRLLFGDRPIATASDYALPISYYGPRRTIRTVSAANLIDGNVAKEAIQGRIVVLGATATGAGDFFPTPFDSLMPGVEIISTAITHLVAGDGIVRDRPVRVVEAITTILLPMLLVGLLAWRRNAIGLLAVSAVMLAWAAANTVALAYGIWLDAATTMAAAVPPVVLFGTLQLWSGRSSAQHLAAQNKLLEQFQTPGLQEWLTRDPDFLVAPVRQNAAVVFVDLSGFTSLSETLDPDATRGLLKEFHALVDKEVTRCGGVITSFLGDGAMILFGLPKAAPDDAARAGQCSIALCVKTERWIAALPPQIAVRIGFKIGAHFGPIVASRLGGRNHQHITATGDTVNVASRLMEVAAHHDVRLALSDTLRIAAEGTGARLKTGSLAGPVEAQIRGRSGTLTVWLWHGERPTIDQRTHPDAAE</sequence>
<comment type="caution">
    <text evidence="3">The sequence shown here is derived from an EMBL/GenBank/DDBJ whole genome shotgun (WGS) entry which is preliminary data.</text>
</comment>
<evidence type="ECO:0000259" key="2">
    <source>
        <dbReference type="PROSITE" id="PS50125"/>
    </source>
</evidence>
<keyword evidence="4" id="KW-1185">Reference proteome</keyword>
<dbReference type="Gene3D" id="3.30.70.1230">
    <property type="entry name" value="Nucleotide cyclase"/>
    <property type="match status" value="1"/>
</dbReference>